<evidence type="ECO:0000256" key="2">
    <source>
        <dbReference type="ARBA" id="ARBA00022737"/>
    </source>
</evidence>
<comment type="similarity">
    <text evidence="1">Belongs to the PPR family. P subfamily.</text>
</comment>
<evidence type="ECO:0000256" key="1">
    <source>
        <dbReference type="ARBA" id="ARBA00007626"/>
    </source>
</evidence>
<dbReference type="InterPro" id="IPR002885">
    <property type="entry name" value="PPR_rpt"/>
</dbReference>
<keyword evidence="2" id="KW-0677">Repeat</keyword>
<name>A0ABD0YZ39_CARAN</name>
<dbReference type="PROSITE" id="PS51375">
    <property type="entry name" value="PPR"/>
    <property type="match status" value="1"/>
</dbReference>
<gene>
    <name evidence="4" type="ORF">V5N11_010919</name>
</gene>
<sequence length="95" mass="11175">MIRRSVDPNIFTYNSLINGLCMHNRLDEAKQMFEFMVSKDCLPDVVAYNTLINGFCKSKSRGRYGTLQRNVSKRIGWRYNHLHHSDPRVISSRRL</sequence>
<dbReference type="EMBL" id="JBANAX010000942">
    <property type="protein sequence ID" value="KAL1187662.1"/>
    <property type="molecule type" value="Genomic_DNA"/>
</dbReference>
<protein>
    <submittedName>
        <fullName evidence="4">Pentatricopeptide repeat-containing protein</fullName>
    </submittedName>
</protein>
<reference evidence="4 5" key="1">
    <citation type="submission" date="2024-04" db="EMBL/GenBank/DDBJ databases">
        <title>Genome assembly C_amara_ONT_v2.</title>
        <authorList>
            <person name="Yant L."/>
            <person name="Moore C."/>
            <person name="Slenker M."/>
        </authorList>
    </citation>
    <scope>NUCLEOTIDE SEQUENCE [LARGE SCALE GENOMIC DNA]</scope>
    <source>
        <tissue evidence="4">Leaf</tissue>
    </source>
</reference>
<dbReference type="Pfam" id="PF13041">
    <property type="entry name" value="PPR_2"/>
    <property type="match status" value="1"/>
</dbReference>
<dbReference type="NCBIfam" id="TIGR00756">
    <property type="entry name" value="PPR"/>
    <property type="match status" value="1"/>
</dbReference>
<dbReference type="AlphaFoldDB" id="A0ABD0YZ39"/>
<organism evidence="4 5">
    <name type="scientific">Cardamine amara subsp. amara</name>
    <dbReference type="NCBI Taxonomy" id="228776"/>
    <lineage>
        <taxon>Eukaryota</taxon>
        <taxon>Viridiplantae</taxon>
        <taxon>Streptophyta</taxon>
        <taxon>Embryophyta</taxon>
        <taxon>Tracheophyta</taxon>
        <taxon>Spermatophyta</taxon>
        <taxon>Magnoliopsida</taxon>
        <taxon>eudicotyledons</taxon>
        <taxon>Gunneridae</taxon>
        <taxon>Pentapetalae</taxon>
        <taxon>rosids</taxon>
        <taxon>malvids</taxon>
        <taxon>Brassicales</taxon>
        <taxon>Brassicaceae</taxon>
        <taxon>Cardamineae</taxon>
        <taxon>Cardamine</taxon>
    </lineage>
</organism>
<evidence type="ECO:0000313" key="4">
    <source>
        <dbReference type="EMBL" id="KAL1187662.1"/>
    </source>
</evidence>
<feature type="repeat" description="PPR" evidence="3">
    <location>
        <begin position="9"/>
        <end position="43"/>
    </location>
</feature>
<accession>A0ABD0YZ39</accession>
<comment type="caution">
    <text evidence="4">The sequence shown here is derived from an EMBL/GenBank/DDBJ whole genome shotgun (WGS) entry which is preliminary data.</text>
</comment>
<keyword evidence="5" id="KW-1185">Reference proteome</keyword>
<dbReference type="Proteomes" id="UP001558713">
    <property type="component" value="Unassembled WGS sequence"/>
</dbReference>
<evidence type="ECO:0000313" key="5">
    <source>
        <dbReference type="Proteomes" id="UP001558713"/>
    </source>
</evidence>
<proteinExistence type="inferred from homology"/>
<dbReference type="Gene3D" id="1.25.40.10">
    <property type="entry name" value="Tetratricopeptide repeat domain"/>
    <property type="match status" value="1"/>
</dbReference>
<dbReference type="InterPro" id="IPR011990">
    <property type="entry name" value="TPR-like_helical_dom_sf"/>
</dbReference>
<dbReference type="PANTHER" id="PTHR47941">
    <property type="entry name" value="PENTATRICOPEPTIDE REPEAT-CONTAINING PROTEIN 3, MITOCHONDRIAL"/>
    <property type="match status" value="1"/>
</dbReference>
<evidence type="ECO:0000256" key="3">
    <source>
        <dbReference type="PROSITE-ProRule" id="PRU00708"/>
    </source>
</evidence>